<dbReference type="Pfam" id="PF01202">
    <property type="entry name" value="SKI"/>
    <property type="match status" value="1"/>
</dbReference>
<comment type="subcellular location">
    <subcellularLocation>
        <location evidence="7">Cytoplasm</location>
    </subcellularLocation>
</comment>
<gene>
    <name evidence="7" type="primary">aroK</name>
    <name evidence="8" type="ORF">HCU74_18570</name>
</gene>
<feature type="binding site" evidence="7">
    <location>
        <position position="116"/>
    </location>
    <ligand>
        <name>ATP</name>
        <dbReference type="ChEBI" id="CHEBI:30616"/>
    </ligand>
</feature>
<dbReference type="PANTHER" id="PTHR21087">
    <property type="entry name" value="SHIKIMATE KINASE"/>
    <property type="match status" value="1"/>
</dbReference>
<feature type="binding site" evidence="7">
    <location>
        <position position="57"/>
    </location>
    <ligand>
        <name>substrate</name>
    </ligand>
</feature>
<feature type="binding site" evidence="7">
    <location>
        <position position="133"/>
    </location>
    <ligand>
        <name>substrate</name>
    </ligand>
</feature>
<dbReference type="PANTHER" id="PTHR21087:SF16">
    <property type="entry name" value="SHIKIMATE KINASE 1, CHLOROPLASTIC"/>
    <property type="match status" value="1"/>
</dbReference>
<dbReference type="EMBL" id="JAAWWK010000008">
    <property type="protein sequence ID" value="NKI19415.1"/>
    <property type="molecule type" value="Genomic_DNA"/>
</dbReference>
<evidence type="ECO:0000256" key="1">
    <source>
        <dbReference type="ARBA" id="ARBA00022605"/>
    </source>
</evidence>
<protein>
    <recommendedName>
        <fullName evidence="7">Shikimate kinase</fullName>
        <shortName evidence="7">SK</shortName>
        <ecNumber evidence="7">2.7.1.71</ecNumber>
    </recommendedName>
</protein>
<evidence type="ECO:0000256" key="5">
    <source>
        <dbReference type="ARBA" id="ARBA00022840"/>
    </source>
</evidence>
<feature type="binding site" evidence="7">
    <location>
        <position position="33"/>
    </location>
    <ligand>
        <name>substrate</name>
    </ligand>
</feature>
<evidence type="ECO:0000256" key="4">
    <source>
        <dbReference type="ARBA" id="ARBA00022777"/>
    </source>
</evidence>
<name>A0ABX1GJJ9_9GAMM</name>
<comment type="cofactor">
    <cofactor evidence="7">
        <name>Mg(2+)</name>
        <dbReference type="ChEBI" id="CHEBI:18420"/>
    </cofactor>
    <text evidence="7">Binds 1 Mg(2+) ion per subunit.</text>
</comment>
<comment type="similarity">
    <text evidence="7">Belongs to the shikimate kinase family.</text>
</comment>
<evidence type="ECO:0000256" key="2">
    <source>
        <dbReference type="ARBA" id="ARBA00022679"/>
    </source>
</evidence>
<dbReference type="CDD" id="cd00464">
    <property type="entry name" value="SK"/>
    <property type="match status" value="1"/>
</dbReference>
<dbReference type="HAMAP" id="MF_00109">
    <property type="entry name" value="Shikimate_kinase"/>
    <property type="match status" value="1"/>
</dbReference>
<evidence type="ECO:0000256" key="6">
    <source>
        <dbReference type="ARBA" id="ARBA00023141"/>
    </source>
</evidence>
<keyword evidence="7" id="KW-0479">Metal-binding</keyword>
<comment type="caution">
    <text evidence="8">The sequence shown here is derived from an EMBL/GenBank/DDBJ whole genome shotgun (WGS) entry which is preliminary data.</text>
</comment>
<organism evidence="8 9">
    <name type="scientific">Spongiibacter thalassae</name>
    <dbReference type="NCBI Taxonomy" id="2721624"/>
    <lineage>
        <taxon>Bacteria</taxon>
        <taxon>Pseudomonadati</taxon>
        <taxon>Pseudomonadota</taxon>
        <taxon>Gammaproteobacteria</taxon>
        <taxon>Cellvibrionales</taxon>
        <taxon>Spongiibacteraceae</taxon>
        <taxon>Spongiibacter</taxon>
    </lineage>
</organism>
<dbReference type="Gene3D" id="3.40.50.300">
    <property type="entry name" value="P-loop containing nucleotide triphosphate hydrolases"/>
    <property type="match status" value="1"/>
</dbReference>
<evidence type="ECO:0000313" key="8">
    <source>
        <dbReference type="EMBL" id="NKI19415.1"/>
    </source>
</evidence>
<keyword evidence="5 7" id="KW-0067">ATP-binding</keyword>
<dbReference type="EC" id="2.7.1.71" evidence="7"/>
<sequence>MQGIILIGMPASGKSTIGRVLAGQLNRPFVDGDDVIVESEGMGLQTLLDQHGYLALREAEERALMAKEFHGVVLATGGSVVYSDRLVRHLRRFGPLVYLALSLHEVRGRLNNFATRGIACAPGASLEEIYAEREALYVRHADLVVAAGGQSEAELAESIKQALRDGGYHDALLPGNPLTGSPH</sequence>
<dbReference type="PRINTS" id="PR01100">
    <property type="entry name" value="SHIKIMTKNASE"/>
</dbReference>
<comment type="catalytic activity">
    <reaction evidence="7">
        <text>shikimate + ATP = 3-phosphoshikimate + ADP + H(+)</text>
        <dbReference type="Rhea" id="RHEA:13121"/>
        <dbReference type="ChEBI" id="CHEBI:15378"/>
        <dbReference type="ChEBI" id="CHEBI:30616"/>
        <dbReference type="ChEBI" id="CHEBI:36208"/>
        <dbReference type="ChEBI" id="CHEBI:145989"/>
        <dbReference type="ChEBI" id="CHEBI:456216"/>
        <dbReference type="EC" id="2.7.1.71"/>
    </reaction>
</comment>
<dbReference type="InterPro" id="IPR000623">
    <property type="entry name" value="Shikimate_kinase/TSH1"/>
</dbReference>
<keyword evidence="7" id="KW-0963">Cytoplasm</keyword>
<feature type="binding site" evidence="7">
    <location>
        <position position="78"/>
    </location>
    <ligand>
        <name>substrate</name>
    </ligand>
</feature>
<dbReference type="InterPro" id="IPR031322">
    <property type="entry name" value="Shikimate/glucono_kinase"/>
</dbReference>
<feature type="binding site" evidence="7">
    <location>
        <position position="15"/>
    </location>
    <ligand>
        <name>Mg(2+)</name>
        <dbReference type="ChEBI" id="CHEBI:18420"/>
    </ligand>
</feature>
<dbReference type="Proteomes" id="UP000765845">
    <property type="component" value="Unassembled WGS sequence"/>
</dbReference>
<reference evidence="8 9" key="1">
    <citation type="submission" date="2020-04" db="EMBL/GenBank/DDBJ databases">
        <authorList>
            <person name="Yoon J."/>
        </authorList>
    </citation>
    <scope>NUCLEOTIDE SEQUENCE [LARGE SCALE GENOMIC DNA]</scope>
    <source>
        <strain evidence="8 9">KMU-166</strain>
    </source>
</reference>
<proteinExistence type="inferred from homology"/>
<evidence type="ECO:0000256" key="3">
    <source>
        <dbReference type="ARBA" id="ARBA00022741"/>
    </source>
</evidence>
<comment type="function">
    <text evidence="7">Catalyzes the specific phosphorylation of the 3-hydroxyl group of shikimic acid using ATP as a cosubstrate.</text>
</comment>
<evidence type="ECO:0000256" key="7">
    <source>
        <dbReference type="HAMAP-Rule" id="MF_00109"/>
    </source>
</evidence>
<evidence type="ECO:0000313" key="9">
    <source>
        <dbReference type="Proteomes" id="UP000765845"/>
    </source>
</evidence>
<keyword evidence="6 7" id="KW-0057">Aromatic amino acid biosynthesis</keyword>
<keyword evidence="3 7" id="KW-0547">Nucleotide-binding</keyword>
<keyword evidence="4 7" id="KW-0418">Kinase</keyword>
<keyword evidence="7" id="KW-0460">Magnesium</keyword>
<keyword evidence="2 7" id="KW-0808">Transferase</keyword>
<comment type="subunit">
    <text evidence="7">Monomer.</text>
</comment>
<feature type="binding site" evidence="7">
    <location>
        <begin position="11"/>
        <end position="16"/>
    </location>
    <ligand>
        <name>ATP</name>
        <dbReference type="ChEBI" id="CHEBI:30616"/>
    </ligand>
</feature>
<accession>A0ABX1GJJ9</accession>
<dbReference type="GO" id="GO:0016301">
    <property type="term" value="F:kinase activity"/>
    <property type="evidence" value="ECO:0007669"/>
    <property type="project" value="UniProtKB-KW"/>
</dbReference>
<keyword evidence="1 7" id="KW-0028">Amino-acid biosynthesis</keyword>
<dbReference type="RefSeq" id="WP_168451937.1">
    <property type="nucleotide sequence ID" value="NZ_JAAWWK010000008.1"/>
</dbReference>
<comment type="pathway">
    <text evidence="7">Metabolic intermediate biosynthesis; chorismate biosynthesis; chorismate from D-erythrose 4-phosphate and phosphoenolpyruvate: step 5/7.</text>
</comment>
<dbReference type="SUPFAM" id="SSF52540">
    <property type="entry name" value="P-loop containing nucleoside triphosphate hydrolases"/>
    <property type="match status" value="1"/>
</dbReference>
<dbReference type="InterPro" id="IPR027417">
    <property type="entry name" value="P-loop_NTPase"/>
</dbReference>
<keyword evidence="9" id="KW-1185">Reference proteome</keyword>
<feature type="binding site" evidence="7">
    <location>
        <position position="150"/>
    </location>
    <ligand>
        <name>ATP</name>
        <dbReference type="ChEBI" id="CHEBI:30616"/>
    </ligand>
</feature>